<feature type="transmembrane region" description="Helical" evidence="5">
    <location>
        <begin position="246"/>
        <end position="268"/>
    </location>
</feature>
<dbReference type="InterPro" id="IPR051598">
    <property type="entry name" value="TSUP/Inactive_protease-like"/>
</dbReference>
<evidence type="ECO:0000256" key="1">
    <source>
        <dbReference type="ARBA" id="ARBA00004141"/>
    </source>
</evidence>
<accession>A0AAU7CCJ4</accession>
<evidence type="ECO:0000313" key="7">
    <source>
        <dbReference type="EMBL" id="XBH02890.1"/>
    </source>
</evidence>
<feature type="transmembrane region" description="Helical" evidence="5">
    <location>
        <begin position="63"/>
        <end position="80"/>
    </location>
</feature>
<keyword evidence="3 5" id="KW-1133">Transmembrane helix</keyword>
<feature type="transmembrane region" description="Helical" evidence="5">
    <location>
        <begin position="274"/>
        <end position="292"/>
    </location>
</feature>
<dbReference type="EMBL" id="CP155447">
    <property type="protein sequence ID" value="XBH02890.1"/>
    <property type="molecule type" value="Genomic_DNA"/>
</dbReference>
<dbReference type="PANTHER" id="PTHR43701:SF2">
    <property type="entry name" value="MEMBRANE TRANSPORTER PROTEIN YJNA-RELATED"/>
    <property type="match status" value="1"/>
</dbReference>
<dbReference type="PANTHER" id="PTHR43701">
    <property type="entry name" value="MEMBRANE TRANSPORTER PROTEIN MJ0441-RELATED"/>
    <property type="match status" value="1"/>
</dbReference>
<evidence type="ECO:0000256" key="4">
    <source>
        <dbReference type="ARBA" id="ARBA00023136"/>
    </source>
</evidence>
<proteinExistence type="inferred from homology"/>
<feature type="transmembrane region" description="Helical" evidence="5">
    <location>
        <begin position="219"/>
        <end position="239"/>
    </location>
</feature>
<feature type="transmembrane region" description="Helical" evidence="5">
    <location>
        <begin position="117"/>
        <end position="135"/>
    </location>
</feature>
<feature type="transmembrane region" description="Helical" evidence="5">
    <location>
        <begin position="178"/>
        <end position="207"/>
    </location>
</feature>
<keyword evidence="5" id="KW-1003">Cell membrane</keyword>
<feature type="region of interest" description="Disordered" evidence="6">
    <location>
        <begin position="146"/>
        <end position="168"/>
    </location>
</feature>
<dbReference type="RefSeq" id="WP_406695631.1">
    <property type="nucleotide sequence ID" value="NZ_CP155447.1"/>
</dbReference>
<protein>
    <recommendedName>
        <fullName evidence="5">Probable membrane transporter protein</fullName>
    </recommendedName>
</protein>
<feature type="transmembrane region" description="Helical" evidence="5">
    <location>
        <begin position="24"/>
        <end position="57"/>
    </location>
</feature>
<organism evidence="7">
    <name type="scientific">Singulisphaera sp. Ch08</name>
    <dbReference type="NCBI Taxonomy" id="3120278"/>
    <lineage>
        <taxon>Bacteria</taxon>
        <taxon>Pseudomonadati</taxon>
        <taxon>Planctomycetota</taxon>
        <taxon>Planctomycetia</taxon>
        <taxon>Isosphaerales</taxon>
        <taxon>Isosphaeraceae</taxon>
        <taxon>Singulisphaera</taxon>
    </lineage>
</organism>
<keyword evidence="2 5" id="KW-0812">Transmembrane</keyword>
<evidence type="ECO:0000256" key="5">
    <source>
        <dbReference type="RuleBase" id="RU363041"/>
    </source>
</evidence>
<keyword evidence="4 5" id="KW-0472">Membrane</keyword>
<comment type="subcellular location">
    <subcellularLocation>
        <location evidence="5">Cell membrane</location>
        <topology evidence="5">Multi-pass membrane protein</topology>
    </subcellularLocation>
    <subcellularLocation>
        <location evidence="1">Membrane</location>
        <topology evidence="1">Multi-pass membrane protein</topology>
    </subcellularLocation>
</comment>
<dbReference type="InterPro" id="IPR002781">
    <property type="entry name" value="TM_pro_TauE-like"/>
</dbReference>
<name>A0AAU7CCJ4_9BACT</name>
<evidence type="ECO:0000256" key="2">
    <source>
        <dbReference type="ARBA" id="ARBA00022692"/>
    </source>
</evidence>
<comment type="similarity">
    <text evidence="5">Belongs to the 4-toluene sulfonate uptake permease (TSUP) (TC 2.A.102) family.</text>
</comment>
<dbReference type="Pfam" id="PF01925">
    <property type="entry name" value="TauE"/>
    <property type="match status" value="1"/>
</dbReference>
<dbReference type="GO" id="GO:0005886">
    <property type="term" value="C:plasma membrane"/>
    <property type="evidence" value="ECO:0007669"/>
    <property type="project" value="UniProtKB-SubCell"/>
</dbReference>
<dbReference type="AlphaFoldDB" id="A0AAU7CCJ4"/>
<sequence>MLSLIGPRLLFAVSSGVNGGGHTALGLVFGSIVGFSLGLTGGGGSIFAVPLLVYGLAVRPREAIGVSLAAVGATALVGGLRRLARGEVEVRTGLLFAAAGMIGAPAGSWLGGRVPEGVLLILFAALMVAVAVRMWRQAVRRPEESRAVRAESRPRAHEQGPSCRRDPSGRLRMTSRCFAVLILAGLVAGVLSGLFGVGGGFVIVPALVLVTGMGIHRAVATSLLVIALVSVSGVASYLAAGRPLPLSLTGLFVAGGLAGMEFGALTSRHLGGPGLQKLFAAAMVAVAAFIVLKSQF</sequence>
<feature type="transmembrane region" description="Helical" evidence="5">
    <location>
        <begin position="92"/>
        <end position="111"/>
    </location>
</feature>
<evidence type="ECO:0000256" key="6">
    <source>
        <dbReference type="SAM" id="MobiDB-lite"/>
    </source>
</evidence>
<evidence type="ECO:0000256" key="3">
    <source>
        <dbReference type="ARBA" id="ARBA00022989"/>
    </source>
</evidence>
<reference evidence="7" key="1">
    <citation type="submission" date="2024-05" db="EMBL/GenBank/DDBJ databases">
        <title>Planctomycetes of the genus Singulisphaera possess chitinolytic capabilities.</title>
        <authorList>
            <person name="Ivanova A."/>
        </authorList>
    </citation>
    <scope>NUCLEOTIDE SEQUENCE</scope>
    <source>
        <strain evidence="7">Ch08T</strain>
    </source>
</reference>
<gene>
    <name evidence="7" type="ORF">V5E97_31950</name>
</gene>